<dbReference type="Pfam" id="PF13560">
    <property type="entry name" value="HTH_31"/>
    <property type="match status" value="1"/>
</dbReference>
<name>A0A7W7CE58_9PSEU</name>
<dbReference type="SMART" id="SM00530">
    <property type="entry name" value="HTH_XRE"/>
    <property type="match status" value="1"/>
</dbReference>
<evidence type="ECO:0000256" key="1">
    <source>
        <dbReference type="SAM" id="MobiDB-lite"/>
    </source>
</evidence>
<reference evidence="3 4" key="1">
    <citation type="submission" date="2020-08" db="EMBL/GenBank/DDBJ databases">
        <title>Sequencing the genomes of 1000 actinobacteria strains.</title>
        <authorList>
            <person name="Klenk H.-P."/>
        </authorList>
    </citation>
    <scope>NUCLEOTIDE SEQUENCE [LARGE SCALE GENOMIC DNA]</scope>
    <source>
        <strain evidence="3 4">DSM 44230</strain>
    </source>
</reference>
<dbReference type="Proteomes" id="UP000533598">
    <property type="component" value="Unassembled WGS sequence"/>
</dbReference>
<dbReference type="InterPro" id="IPR043917">
    <property type="entry name" value="DUF5753"/>
</dbReference>
<dbReference type="Pfam" id="PF19054">
    <property type="entry name" value="DUF5753"/>
    <property type="match status" value="1"/>
</dbReference>
<dbReference type="Gene3D" id="1.10.260.40">
    <property type="entry name" value="lambda repressor-like DNA-binding domains"/>
    <property type="match status" value="1"/>
</dbReference>
<protein>
    <submittedName>
        <fullName evidence="3">Transcriptional regulator with XRE-family HTH domain</fullName>
    </submittedName>
</protein>
<organism evidence="3 4">
    <name type="scientific">Crossiella cryophila</name>
    <dbReference type="NCBI Taxonomy" id="43355"/>
    <lineage>
        <taxon>Bacteria</taxon>
        <taxon>Bacillati</taxon>
        <taxon>Actinomycetota</taxon>
        <taxon>Actinomycetes</taxon>
        <taxon>Pseudonocardiales</taxon>
        <taxon>Pseudonocardiaceae</taxon>
        <taxon>Crossiella</taxon>
    </lineage>
</organism>
<comment type="caution">
    <text evidence="3">The sequence shown here is derived from an EMBL/GenBank/DDBJ whole genome shotgun (WGS) entry which is preliminary data.</text>
</comment>
<dbReference type="RefSeq" id="WP_185005261.1">
    <property type="nucleotide sequence ID" value="NZ_BAAAUI010000001.1"/>
</dbReference>
<keyword evidence="4" id="KW-1185">Reference proteome</keyword>
<gene>
    <name evidence="3" type="ORF">HNR67_005643</name>
</gene>
<dbReference type="GO" id="GO:0003677">
    <property type="term" value="F:DNA binding"/>
    <property type="evidence" value="ECO:0007669"/>
    <property type="project" value="InterPro"/>
</dbReference>
<evidence type="ECO:0000313" key="3">
    <source>
        <dbReference type="EMBL" id="MBB4679525.1"/>
    </source>
</evidence>
<feature type="region of interest" description="Disordered" evidence="1">
    <location>
        <begin position="306"/>
        <end position="325"/>
    </location>
</feature>
<evidence type="ECO:0000259" key="2">
    <source>
        <dbReference type="PROSITE" id="PS50943"/>
    </source>
</evidence>
<evidence type="ECO:0000313" key="4">
    <source>
        <dbReference type="Proteomes" id="UP000533598"/>
    </source>
</evidence>
<dbReference type="SUPFAM" id="SSF47413">
    <property type="entry name" value="lambda repressor-like DNA-binding domains"/>
    <property type="match status" value="1"/>
</dbReference>
<feature type="domain" description="HTH cro/C1-type" evidence="2">
    <location>
        <begin position="2"/>
        <end position="55"/>
    </location>
</feature>
<accession>A0A7W7CE58</accession>
<sequence length="325" mass="35397">MLREMREAKRLTLAAVAKATGCSVTKIQRMETGERGMDPSDVSALLNLYKAPAELRDNLVDLLSTPADRDWWYGIGTWLPLTWRREIPLEDEATVLRAYTLGSIPLLLQTAAYSQAFLSCLYPHLSYRDVRRLVGILAARQLILDRDPMPRLHFLIDEAALRRPIGGPGVHAQQLQAVAAAAARPNLTVQVVPLSAGAHPGVAGSMTLLEFAELPAMAATAESAGFEGSKPFVEDNFDLWDAIEKQASSEEATTQMLRSRAGLLLNARTPTRAGNRTVAEEIAFPSQTRRSDASPGKPCEVTISLREPLGAQGEPVLAHPEGEQD</sequence>
<dbReference type="InterPro" id="IPR001387">
    <property type="entry name" value="Cro/C1-type_HTH"/>
</dbReference>
<dbReference type="InterPro" id="IPR010982">
    <property type="entry name" value="Lambda_DNA-bd_dom_sf"/>
</dbReference>
<dbReference type="CDD" id="cd00093">
    <property type="entry name" value="HTH_XRE"/>
    <property type="match status" value="1"/>
</dbReference>
<dbReference type="EMBL" id="JACHMH010000001">
    <property type="protein sequence ID" value="MBB4679525.1"/>
    <property type="molecule type" value="Genomic_DNA"/>
</dbReference>
<proteinExistence type="predicted"/>
<dbReference type="PROSITE" id="PS50943">
    <property type="entry name" value="HTH_CROC1"/>
    <property type="match status" value="1"/>
</dbReference>
<dbReference type="AlphaFoldDB" id="A0A7W7CE58"/>